<dbReference type="PANTHER" id="PTHR36842">
    <property type="entry name" value="PROTEIN TOLB HOMOLOG"/>
    <property type="match status" value="1"/>
</dbReference>
<dbReference type="SUPFAM" id="SSF82171">
    <property type="entry name" value="DPP6 N-terminal domain-like"/>
    <property type="match status" value="1"/>
</dbReference>
<dbReference type="PANTHER" id="PTHR36842:SF2">
    <property type="entry name" value="SLR0505 PROTEIN"/>
    <property type="match status" value="1"/>
</dbReference>
<evidence type="ECO:0000313" key="3">
    <source>
        <dbReference type="Proteomes" id="UP000435036"/>
    </source>
</evidence>
<keyword evidence="3" id="KW-1185">Reference proteome</keyword>
<dbReference type="InterPro" id="IPR011042">
    <property type="entry name" value="6-blade_b-propeller_TolB-like"/>
</dbReference>
<dbReference type="EMBL" id="WSQA01000001">
    <property type="protein sequence ID" value="MVZ60757.1"/>
    <property type="molecule type" value="Genomic_DNA"/>
</dbReference>
<evidence type="ECO:0000256" key="1">
    <source>
        <dbReference type="SAM" id="MobiDB-lite"/>
    </source>
</evidence>
<accession>A0A6N8KUH9</accession>
<dbReference type="InterPro" id="IPR022223">
    <property type="entry name" value="DUF3748"/>
</dbReference>
<reference evidence="2 3" key="1">
    <citation type="submission" date="2019-12" db="EMBL/GenBank/DDBJ databases">
        <authorList>
            <person name="Dong K."/>
        </authorList>
    </citation>
    <scope>NUCLEOTIDE SEQUENCE [LARGE SCALE GENOMIC DNA]</scope>
    <source>
        <strain evidence="2 3">JCM 31225</strain>
    </source>
</reference>
<protein>
    <submittedName>
        <fullName evidence="2">DUF3748 domain-containing protein</fullName>
    </submittedName>
</protein>
<dbReference type="Proteomes" id="UP000435036">
    <property type="component" value="Unassembled WGS sequence"/>
</dbReference>
<sequence>MAEIKTLTQAPHGHMLHHNAACSADGRYIVFDYRNDETQIGRTASIGVYDMQEGKEVPIYHNMGQSIYGPGVGAASFHPATNQVVFIHGLQDANKEKPYDITRRTGVIVDMEQANRASYADCRDLNAPYHPGTLRGGTHSHMWRPDGQMISFTYNDELVDPQLRMVGVMMPAKAPIPVREQPGNVQGEYYAVICSEVVAVPEWGSDEINKAFDECWLQDRVGDRPMFSLAFQGNTLTKEGKIHTEIYTCAIDEELILSDPRAVGSQGRRPQMPRGMQQKRLTHTKTGLSDLRHWLRASPDGSFIYALMKDEQGRNQILQCDRHTGQTKQLSQFEFSISSPINIDAQGQKLVFFANQQVYIFTIETKELQLLTNFNSQALPLVGAPLFHPDGKHVLFNQFVAGQEGTFVQIKMILY</sequence>
<dbReference type="Pfam" id="PF12566">
    <property type="entry name" value="DUF3748"/>
    <property type="match status" value="1"/>
</dbReference>
<dbReference type="AlphaFoldDB" id="A0A6N8KUH9"/>
<name>A0A6N8KUH9_9SPHI</name>
<gene>
    <name evidence="2" type="ORF">GQF63_01850</name>
</gene>
<dbReference type="RefSeq" id="WP_160367384.1">
    <property type="nucleotide sequence ID" value="NZ_WSQA01000001.1"/>
</dbReference>
<dbReference type="OrthoDB" id="626010at2"/>
<feature type="region of interest" description="Disordered" evidence="1">
    <location>
        <begin position="263"/>
        <end position="282"/>
    </location>
</feature>
<evidence type="ECO:0000313" key="2">
    <source>
        <dbReference type="EMBL" id="MVZ60757.1"/>
    </source>
</evidence>
<comment type="caution">
    <text evidence="2">The sequence shown here is derived from an EMBL/GenBank/DDBJ whole genome shotgun (WGS) entry which is preliminary data.</text>
</comment>
<organism evidence="2 3">
    <name type="scientific">Sphingobacterium humi</name>
    <dbReference type="NCBI Taxonomy" id="1796905"/>
    <lineage>
        <taxon>Bacteria</taxon>
        <taxon>Pseudomonadati</taxon>
        <taxon>Bacteroidota</taxon>
        <taxon>Sphingobacteriia</taxon>
        <taxon>Sphingobacteriales</taxon>
        <taxon>Sphingobacteriaceae</taxon>
        <taxon>Sphingobacterium</taxon>
    </lineage>
</organism>
<proteinExistence type="predicted"/>
<dbReference type="Gene3D" id="2.120.10.30">
    <property type="entry name" value="TolB, C-terminal domain"/>
    <property type="match status" value="1"/>
</dbReference>